<reference evidence="2" key="2">
    <citation type="journal article" date="2023" name="IMA Fungus">
        <title>Comparative genomic study of the Penicillium genus elucidates a diverse pangenome and 15 lateral gene transfer events.</title>
        <authorList>
            <person name="Petersen C."/>
            <person name="Sorensen T."/>
            <person name="Nielsen M.R."/>
            <person name="Sondergaard T.E."/>
            <person name="Sorensen J.L."/>
            <person name="Fitzpatrick D.A."/>
            <person name="Frisvad J.C."/>
            <person name="Nielsen K.L."/>
        </authorList>
    </citation>
    <scope>NUCLEOTIDE SEQUENCE</scope>
    <source>
        <strain evidence="2">IBT 30728</strain>
    </source>
</reference>
<feature type="compositionally biased region" description="Basic and acidic residues" evidence="1">
    <location>
        <begin position="502"/>
        <end position="520"/>
    </location>
</feature>
<reference evidence="2" key="1">
    <citation type="submission" date="2022-12" db="EMBL/GenBank/DDBJ databases">
        <authorList>
            <person name="Petersen C."/>
        </authorList>
    </citation>
    <scope>NUCLEOTIDE SEQUENCE</scope>
    <source>
        <strain evidence="2">IBT 30728</strain>
    </source>
</reference>
<comment type="caution">
    <text evidence="2">The sequence shown here is derived from an EMBL/GenBank/DDBJ whole genome shotgun (WGS) entry which is preliminary data.</text>
</comment>
<evidence type="ECO:0000313" key="2">
    <source>
        <dbReference type="EMBL" id="KAJ5485685.1"/>
    </source>
</evidence>
<dbReference type="AlphaFoldDB" id="A0A9X0BVH8"/>
<organism evidence="2 3">
    <name type="scientific">Penicillium diatomitis</name>
    <dbReference type="NCBI Taxonomy" id="2819901"/>
    <lineage>
        <taxon>Eukaryota</taxon>
        <taxon>Fungi</taxon>
        <taxon>Dikarya</taxon>
        <taxon>Ascomycota</taxon>
        <taxon>Pezizomycotina</taxon>
        <taxon>Eurotiomycetes</taxon>
        <taxon>Eurotiomycetidae</taxon>
        <taxon>Eurotiales</taxon>
        <taxon>Aspergillaceae</taxon>
        <taxon>Penicillium</taxon>
    </lineage>
</organism>
<feature type="compositionally biased region" description="Low complexity" evidence="1">
    <location>
        <begin position="332"/>
        <end position="348"/>
    </location>
</feature>
<dbReference type="RefSeq" id="XP_056790469.1">
    <property type="nucleotide sequence ID" value="XM_056935275.1"/>
</dbReference>
<dbReference type="Proteomes" id="UP001148312">
    <property type="component" value="Unassembled WGS sequence"/>
</dbReference>
<feature type="region of interest" description="Disordered" evidence="1">
    <location>
        <begin position="91"/>
        <end position="113"/>
    </location>
</feature>
<name>A0A9X0BVH8_9EURO</name>
<feature type="region of interest" description="Disordered" evidence="1">
    <location>
        <begin position="1"/>
        <end position="56"/>
    </location>
</feature>
<feature type="compositionally biased region" description="Basic and acidic residues" evidence="1">
    <location>
        <begin position="160"/>
        <end position="170"/>
    </location>
</feature>
<feature type="compositionally biased region" description="Basic and acidic residues" evidence="1">
    <location>
        <begin position="544"/>
        <end position="561"/>
    </location>
</feature>
<feature type="compositionally biased region" description="Basic and acidic residues" evidence="1">
    <location>
        <begin position="406"/>
        <end position="426"/>
    </location>
</feature>
<sequence length="572" mass="62337">MDPPLQPASANSRTRAQKRPRDNSPVTPLKRRRTQLASTEPVKTPATGQVEYTATPVSNLRTREQLDRYHESVKRDELRLIEVKNKLSTLRGDIEAEPESSPEPTSGSTNITTKKAIKLLERIVSNNQRIEELEEERRQVAPVSRGPTRVDQDGFVTRSPKKEKTQRGKLSVDIRAARKRITYAWNVLAAAGVVTDPDSGSADHQNDIPDNTPSRMPSPKRSSNVARRSRQPSRELVNESDTEPILPKVNKPIARSIKSTVSPGQSPGKNVPVISFVNGKEKVSVREVESEAEAEDVVEEPKFAKNAKPLKPARQGKSALAAARKARAAYLANKAANRTRRSIYSPDSIDSDDEEQLAQQLTEQQEPEIDPPHAAKEADLPEMEGLAGPTAPTTPETAEPVEEEVKETPPRQLPEDHIVGEDREGASPEVDDNEDDSIQESIESEVEASETNPSKKSQANGVAVESSVFNGTDAKPSVNVNSSTDDDDEEGSDDDESDDEDYHTNPHDETENDSIDDKADTASTGSIEGLSTLKETGTGPHQSADAKDPAAKVEGQLREKTISSSTSSSTSP</sequence>
<feature type="region of interest" description="Disordered" evidence="1">
    <location>
        <begin position="289"/>
        <end position="319"/>
    </location>
</feature>
<dbReference type="GeneID" id="81625524"/>
<proteinExistence type="predicted"/>
<feature type="compositionally biased region" description="Acidic residues" evidence="1">
    <location>
        <begin position="429"/>
        <end position="448"/>
    </location>
</feature>
<feature type="region of interest" description="Disordered" evidence="1">
    <location>
        <begin position="194"/>
        <end position="273"/>
    </location>
</feature>
<evidence type="ECO:0000313" key="3">
    <source>
        <dbReference type="Proteomes" id="UP001148312"/>
    </source>
</evidence>
<accession>A0A9X0BVH8</accession>
<feature type="compositionally biased region" description="Acidic residues" evidence="1">
    <location>
        <begin position="484"/>
        <end position="501"/>
    </location>
</feature>
<feature type="compositionally biased region" description="Basic and acidic residues" evidence="1">
    <location>
        <begin position="370"/>
        <end position="379"/>
    </location>
</feature>
<feature type="non-terminal residue" evidence="2">
    <location>
        <position position="1"/>
    </location>
</feature>
<feature type="compositionally biased region" description="Low complexity" evidence="1">
    <location>
        <begin position="389"/>
        <end position="398"/>
    </location>
</feature>
<dbReference type="EMBL" id="JAPWDQ010000005">
    <property type="protein sequence ID" value="KAJ5485685.1"/>
    <property type="molecule type" value="Genomic_DNA"/>
</dbReference>
<feature type="compositionally biased region" description="Low complexity" evidence="1">
    <location>
        <begin position="563"/>
        <end position="572"/>
    </location>
</feature>
<feature type="compositionally biased region" description="Polar residues" evidence="1">
    <location>
        <begin position="451"/>
        <end position="460"/>
    </location>
</feature>
<feature type="region of interest" description="Disordered" evidence="1">
    <location>
        <begin position="332"/>
        <end position="572"/>
    </location>
</feature>
<feature type="compositionally biased region" description="Polar residues" evidence="1">
    <location>
        <begin position="46"/>
        <end position="56"/>
    </location>
</feature>
<feature type="compositionally biased region" description="Polar residues" evidence="1">
    <location>
        <begin position="257"/>
        <end position="268"/>
    </location>
</feature>
<evidence type="ECO:0000256" key="1">
    <source>
        <dbReference type="SAM" id="MobiDB-lite"/>
    </source>
</evidence>
<protein>
    <submittedName>
        <fullName evidence="2">Uncharacterized protein</fullName>
    </submittedName>
</protein>
<gene>
    <name evidence="2" type="ORF">N7539_005673</name>
</gene>
<keyword evidence="3" id="KW-1185">Reference proteome</keyword>
<feature type="region of interest" description="Disordered" evidence="1">
    <location>
        <begin position="131"/>
        <end position="170"/>
    </location>
</feature>
<feature type="compositionally biased region" description="Polar residues" evidence="1">
    <location>
        <begin position="208"/>
        <end position="226"/>
    </location>
</feature>